<evidence type="ECO:0000256" key="4">
    <source>
        <dbReference type="ARBA" id="ARBA00022839"/>
    </source>
</evidence>
<evidence type="ECO:0000256" key="5">
    <source>
        <dbReference type="HAMAP-Rule" id="MF_00378"/>
    </source>
</evidence>
<comment type="subcellular location">
    <subcellularLocation>
        <location evidence="5 6">Cytoplasm</location>
    </subcellularLocation>
</comment>
<dbReference type="CDD" id="cd04489">
    <property type="entry name" value="ExoVII_LU_OBF"/>
    <property type="match status" value="1"/>
</dbReference>
<keyword evidence="3 5" id="KW-0378">Hydrolase</keyword>
<dbReference type="EMBL" id="JBHSHL010000014">
    <property type="protein sequence ID" value="MFC4804393.1"/>
    <property type="molecule type" value="Genomic_DNA"/>
</dbReference>
<dbReference type="EC" id="3.1.11.6" evidence="5"/>
<comment type="subunit">
    <text evidence="5">Heterooligomer composed of large and small subunits.</text>
</comment>
<evidence type="ECO:0000256" key="6">
    <source>
        <dbReference type="RuleBase" id="RU004355"/>
    </source>
</evidence>
<dbReference type="InterPro" id="IPR025824">
    <property type="entry name" value="OB-fold_nuc-bd_dom"/>
</dbReference>
<name>A0ABV9QKJ9_9FIRM</name>
<evidence type="ECO:0000313" key="9">
    <source>
        <dbReference type="EMBL" id="MFC4804393.1"/>
    </source>
</evidence>
<comment type="function">
    <text evidence="5">Bidirectionally degrades single-stranded DNA into large acid-insoluble oligonucleotides, which are then degraded further into small acid-soluble oligonucleotides.</text>
</comment>
<sequence>MKVRTWTVYELNSYINRLFKSEPIIQNILLEGEISNCKIHRSGHVYFSLKDERAKVNAVMFQSDVEDTSVFEEGNHVLCRASVNLYEKEGSYNLIVRSVDYRGKGSLYPQYLELKEKLASEGLFDAKHKKKLPLLPKRVGVVTSNTGAVISDIVNVMRNRFAKGDILLYPARVQGSGAAQELIEGIEFFNREAQVDVIIVGRGGGSYEELFCFNDENLARSIFHSQIPIVSAVGHETDVTISDFVADLRASTPSMAAELVFPSKDELYFRLEQIKTSIIQDMKNRLDDRQNRLNLQLEKLYSLDPLFRLETYRQKNDHLFAQLTQIFYRKHNMRRSVLELTGKNLLDLNPFAILERGYGLVRSEEKLITSISQVKREDLLNIILSDGSIRVRVVDTEAKEAFF</sequence>
<keyword evidence="4 5" id="KW-0269">Exonuclease</keyword>
<keyword evidence="2 5" id="KW-0540">Nuclease</keyword>
<comment type="caution">
    <text evidence="9">The sequence shown here is derived from an EMBL/GenBank/DDBJ whole genome shotgun (WGS) entry which is preliminary data.</text>
</comment>
<evidence type="ECO:0000256" key="2">
    <source>
        <dbReference type="ARBA" id="ARBA00022722"/>
    </source>
</evidence>
<reference evidence="10" key="1">
    <citation type="journal article" date="2019" name="Int. J. Syst. Evol. Microbiol.">
        <title>The Global Catalogue of Microorganisms (GCM) 10K type strain sequencing project: providing services to taxonomists for standard genome sequencing and annotation.</title>
        <authorList>
            <consortium name="The Broad Institute Genomics Platform"/>
            <consortium name="The Broad Institute Genome Sequencing Center for Infectious Disease"/>
            <person name="Wu L."/>
            <person name="Ma J."/>
        </authorList>
    </citation>
    <scope>NUCLEOTIDE SEQUENCE [LARGE SCALE GENOMIC DNA]</scope>
    <source>
        <strain evidence="10">CCUG 46385</strain>
    </source>
</reference>
<evidence type="ECO:0000313" key="10">
    <source>
        <dbReference type="Proteomes" id="UP001595916"/>
    </source>
</evidence>
<dbReference type="PANTHER" id="PTHR30008">
    <property type="entry name" value="EXODEOXYRIBONUCLEASE 7 LARGE SUBUNIT"/>
    <property type="match status" value="1"/>
</dbReference>
<evidence type="ECO:0000259" key="7">
    <source>
        <dbReference type="Pfam" id="PF02601"/>
    </source>
</evidence>
<dbReference type="Pfam" id="PF02601">
    <property type="entry name" value="Exonuc_VII_L"/>
    <property type="match status" value="1"/>
</dbReference>
<dbReference type="PANTHER" id="PTHR30008:SF0">
    <property type="entry name" value="EXODEOXYRIBONUCLEASE 7 LARGE SUBUNIT"/>
    <property type="match status" value="1"/>
</dbReference>
<dbReference type="GO" id="GO:0008855">
    <property type="term" value="F:exodeoxyribonuclease VII activity"/>
    <property type="evidence" value="ECO:0007669"/>
    <property type="project" value="UniProtKB-EC"/>
</dbReference>
<evidence type="ECO:0000259" key="8">
    <source>
        <dbReference type="Pfam" id="PF13742"/>
    </source>
</evidence>
<dbReference type="Pfam" id="PF13742">
    <property type="entry name" value="tRNA_anti_2"/>
    <property type="match status" value="1"/>
</dbReference>
<organism evidence="9 10">
    <name type="scientific">Filifactor villosus</name>
    <dbReference type="NCBI Taxonomy" id="29374"/>
    <lineage>
        <taxon>Bacteria</taxon>
        <taxon>Bacillati</taxon>
        <taxon>Bacillota</taxon>
        <taxon>Clostridia</taxon>
        <taxon>Peptostreptococcales</taxon>
        <taxon>Filifactoraceae</taxon>
        <taxon>Filifactor</taxon>
    </lineage>
</organism>
<gene>
    <name evidence="5 9" type="primary">xseA</name>
    <name evidence="9" type="ORF">ACFO4R_04790</name>
</gene>
<proteinExistence type="inferred from homology"/>
<dbReference type="NCBIfam" id="TIGR00237">
    <property type="entry name" value="xseA"/>
    <property type="match status" value="1"/>
</dbReference>
<comment type="catalytic activity">
    <reaction evidence="5 6">
        <text>Exonucleolytic cleavage in either 5'- to 3'- or 3'- to 5'-direction to yield nucleoside 5'-phosphates.</text>
        <dbReference type="EC" id="3.1.11.6"/>
    </reaction>
</comment>
<evidence type="ECO:0000256" key="1">
    <source>
        <dbReference type="ARBA" id="ARBA00022490"/>
    </source>
</evidence>
<comment type="similarity">
    <text evidence="5 6">Belongs to the XseA family.</text>
</comment>
<dbReference type="InterPro" id="IPR020579">
    <property type="entry name" value="Exonuc_VII_lsu_C"/>
</dbReference>
<protein>
    <recommendedName>
        <fullName evidence="5">Exodeoxyribonuclease 7 large subunit</fullName>
        <ecNumber evidence="5">3.1.11.6</ecNumber>
    </recommendedName>
    <alternativeName>
        <fullName evidence="5">Exodeoxyribonuclease VII large subunit</fullName>
        <shortName evidence="5">Exonuclease VII large subunit</shortName>
    </alternativeName>
</protein>
<evidence type="ECO:0000256" key="3">
    <source>
        <dbReference type="ARBA" id="ARBA00022801"/>
    </source>
</evidence>
<keyword evidence="1 5" id="KW-0963">Cytoplasm</keyword>
<dbReference type="Proteomes" id="UP001595916">
    <property type="component" value="Unassembled WGS sequence"/>
</dbReference>
<dbReference type="HAMAP" id="MF_00378">
    <property type="entry name" value="Exonuc_7_L"/>
    <property type="match status" value="1"/>
</dbReference>
<feature type="domain" description="OB-fold nucleic acid binding" evidence="8">
    <location>
        <begin position="6"/>
        <end position="99"/>
    </location>
</feature>
<dbReference type="RefSeq" id="WP_379787899.1">
    <property type="nucleotide sequence ID" value="NZ_JBHSHL010000014.1"/>
</dbReference>
<keyword evidence="10" id="KW-1185">Reference proteome</keyword>
<accession>A0ABV9QKJ9</accession>
<feature type="domain" description="Exonuclease VII large subunit C-terminal" evidence="7">
    <location>
        <begin position="123"/>
        <end position="339"/>
    </location>
</feature>
<dbReference type="InterPro" id="IPR003753">
    <property type="entry name" value="Exonuc_VII_L"/>
</dbReference>